<name>A0ABD3AFM1_9GENT</name>
<dbReference type="PANTHER" id="PTHR46328:SF43">
    <property type="entry name" value="FAR1 DOMAIN-CONTAINING PROTEIN"/>
    <property type="match status" value="1"/>
</dbReference>
<protein>
    <recommendedName>
        <fullName evidence="1">FAR1 domain-containing protein</fullName>
    </recommendedName>
</protein>
<dbReference type="AlphaFoldDB" id="A0ABD3AFM1"/>
<organism evidence="2 3">
    <name type="scientific">Cinchona calisaya</name>
    <dbReference type="NCBI Taxonomy" id="153742"/>
    <lineage>
        <taxon>Eukaryota</taxon>
        <taxon>Viridiplantae</taxon>
        <taxon>Streptophyta</taxon>
        <taxon>Embryophyta</taxon>
        <taxon>Tracheophyta</taxon>
        <taxon>Spermatophyta</taxon>
        <taxon>Magnoliopsida</taxon>
        <taxon>eudicotyledons</taxon>
        <taxon>Gunneridae</taxon>
        <taxon>Pentapetalae</taxon>
        <taxon>asterids</taxon>
        <taxon>lamiids</taxon>
        <taxon>Gentianales</taxon>
        <taxon>Rubiaceae</taxon>
        <taxon>Cinchonoideae</taxon>
        <taxon>Cinchoneae</taxon>
        <taxon>Cinchona</taxon>
    </lineage>
</organism>
<dbReference type="Proteomes" id="UP001630127">
    <property type="component" value="Unassembled WGS sequence"/>
</dbReference>
<dbReference type="PANTHER" id="PTHR46328">
    <property type="entry name" value="FAR-RED IMPAIRED RESPONSIVE (FAR1) FAMILY PROTEIN-RELATED"/>
    <property type="match status" value="1"/>
</dbReference>
<evidence type="ECO:0000259" key="1">
    <source>
        <dbReference type="Pfam" id="PF03101"/>
    </source>
</evidence>
<dbReference type="InterPro" id="IPR004330">
    <property type="entry name" value="FAR1_DNA_bnd_dom"/>
</dbReference>
<sequence length="136" mass="15525">MGLNVVKDLVKIHSLISKELIPALGMQFDTKHKAYQFYLAYAKEVGFGIKRSKGLKDNNGKIIDGTFCYSVEGKWGKDKRNMNVRGVRLETRCGCLARMKVNCRLSDKYRVVEFLPNTIITFQVQKKRNFTELTGG</sequence>
<feature type="domain" description="FAR1" evidence="1">
    <location>
        <begin position="36"/>
        <end position="115"/>
    </location>
</feature>
<dbReference type="Pfam" id="PF03101">
    <property type="entry name" value="FAR1"/>
    <property type="match status" value="1"/>
</dbReference>
<evidence type="ECO:0000313" key="3">
    <source>
        <dbReference type="Proteomes" id="UP001630127"/>
    </source>
</evidence>
<proteinExistence type="predicted"/>
<comment type="caution">
    <text evidence="2">The sequence shown here is derived from an EMBL/GenBank/DDBJ whole genome shotgun (WGS) entry which is preliminary data.</text>
</comment>
<gene>
    <name evidence="2" type="ORF">ACH5RR_009073</name>
</gene>
<accession>A0ABD3AFM1</accession>
<keyword evidence="3" id="KW-1185">Reference proteome</keyword>
<dbReference type="EMBL" id="JBJUIK010000004">
    <property type="protein sequence ID" value="KAL3529751.1"/>
    <property type="molecule type" value="Genomic_DNA"/>
</dbReference>
<reference evidence="2 3" key="1">
    <citation type="submission" date="2024-11" db="EMBL/GenBank/DDBJ databases">
        <title>A near-complete genome assembly of Cinchona calisaya.</title>
        <authorList>
            <person name="Lian D.C."/>
            <person name="Zhao X.W."/>
            <person name="Wei L."/>
        </authorList>
    </citation>
    <scope>NUCLEOTIDE SEQUENCE [LARGE SCALE GENOMIC DNA]</scope>
    <source>
        <tissue evidence="2">Nenye</tissue>
    </source>
</reference>
<evidence type="ECO:0000313" key="2">
    <source>
        <dbReference type="EMBL" id="KAL3529751.1"/>
    </source>
</evidence>